<dbReference type="AlphaFoldDB" id="A0A2S0KF07"/>
<dbReference type="InterPro" id="IPR017039">
    <property type="entry name" value="Virul_fac_BrkB"/>
</dbReference>
<feature type="transmembrane region" description="Helical" evidence="7">
    <location>
        <begin position="34"/>
        <end position="62"/>
    </location>
</feature>
<dbReference type="KEGG" id="git:C6V83_08280"/>
<evidence type="ECO:0000256" key="5">
    <source>
        <dbReference type="ARBA" id="ARBA00023136"/>
    </source>
</evidence>
<feature type="region of interest" description="Disordered" evidence="6">
    <location>
        <begin position="315"/>
        <end position="339"/>
    </location>
</feature>
<evidence type="ECO:0000256" key="7">
    <source>
        <dbReference type="SAM" id="Phobius"/>
    </source>
</evidence>
<feature type="transmembrane region" description="Helical" evidence="7">
    <location>
        <begin position="240"/>
        <end position="261"/>
    </location>
</feature>
<feature type="transmembrane region" description="Helical" evidence="7">
    <location>
        <begin position="171"/>
        <end position="193"/>
    </location>
</feature>
<evidence type="ECO:0000313" key="8">
    <source>
        <dbReference type="EMBL" id="AVM00265.1"/>
    </source>
</evidence>
<name>A0A2S0KF07_9ACTN</name>
<keyword evidence="4 7" id="KW-1133">Transmembrane helix</keyword>
<keyword evidence="9" id="KW-1185">Reference proteome</keyword>
<comment type="subcellular location">
    <subcellularLocation>
        <location evidence="1">Cell membrane</location>
        <topology evidence="1">Multi-pass membrane protein</topology>
    </subcellularLocation>
</comment>
<dbReference type="OrthoDB" id="3349406at2"/>
<dbReference type="Proteomes" id="UP000239814">
    <property type="component" value="Chromosome"/>
</dbReference>
<organism evidence="8 9">
    <name type="scientific">Gordonia iterans</name>
    <dbReference type="NCBI Taxonomy" id="1004901"/>
    <lineage>
        <taxon>Bacteria</taxon>
        <taxon>Bacillati</taxon>
        <taxon>Actinomycetota</taxon>
        <taxon>Actinomycetes</taxon>
        <taxon>Mycobacteriales</taxon>
        <taxon>Gordoniaceae</taxon>
        <taxon>Gordonia</taxon>
    </lineage>
</organism>
<sequence>MSFAARVDAFSLRHPKTGFPLAVLYKYFDDQGGYLAALIAYYGFVSLFPLLLVFTTVLGIVLEHREGLRDQIVDSVLNQIPVVGDQLGDPAGLSGGILAVGIGLAGAIYGGLGVSVASQNAMNQVWAVPRNSRPNPILVRVRGFVLLITVGVAMIGLVVLGTFAARIHLGWAATLFTVAGTTALTLGVFVFAFRFGTARSVSVSDVLPGAVVAAVGWQALQHFGRVYVEHVIARASAVTGVFATVLGLIAFLYLAAVLLVFSLEINAVRVDELYPRSLLTEFTDDVVLTPGDERTYEGLAKAQRNKGFETISVEFDNPLDATGPAGRRHSGDTGPDRQA</sequence>
<evidence type="ECO:0000313" key="9">
    <source>
        <dbReference type="Proteomes" id="UP000239814"/>
    </source>
</evidence>
<dbReference type="Pfam" id="PF03631">
    <property type="entry name" value="Virul_fac_BrkB"/>
    <property type="match status" value="1"/>
</dbReference>
<dbReference type="EMBL" id="CP027433">
    <property type="protein sequence ID" value="AVM00265.1"/>
    <property type="molecule type" value="Genomic_DNA"/>
</dbReference>
<keyword evidence="5 7" id="KW-0472">Membrane</keyword>
<reference evidence="8 9" key="1">
    <citation type="submission" date="2018-03" db="EMBL/GenBank/DDBJ databases">
        <title>Characteristics and genome of n-alkane degrading marine bacteria Gordonia iterans isolated from crude oil contaminated in Tae-an, South Korea.</title>
        <authorList>
            <person name="Lee S.-S."/>
            <person name="Kim H."/>
        </authorList>
    </citation>
    <scope>NUCLEOTIDE SEQUENCE [LARGE SCALE GENOMIC DNA]</scope>
    <source>
        <strain evidence="8 9">Co17</strain>
    </source>
</reference>
<dbReference type="RefSeq" id="WP_105941993.1">
    <property type="nucleotide sequence ID" value="NZ_CP027433.1"/>
</dbReference>
<keyword evidence="3 7" id="KW-0812">Transmembrane</keyword>
<dbReference type="GO" id="GO:0005886">
    <property type="term" value="C:plasma membrane"/>
    <property type="evidence" value="ECO:0007669"/>
    <property type="project" value="UniProtKB-SubCell"/>
</dbReference>
<feature type="compositionally biased region" description="Basic and acidic residues" evidence="6">
    <location>
        <begin position="329"/>
        <end position="339"/>
    </location>
</feature>
<accession>A0A2S0KF07</accession>
<evidence type="ECO:0000256" key="2">
    <source>
        <dbReference type="ARBA" id="ARBA00022475"/>
    </source>
</evidence>
<feature type="transmembrane region" description="Helical" evidence="7">
    <location>
        <begin position="143"/>
        <end position="165"/>
    </location>
</feature>
<evidence type="ECO:0000256" key="6">
    <source>
        <dbReference type="SAM" id="MobiDB-lite"/>
    </source>
</evidence>
<evidence type="ECO:0000256" key="3">
    <source>
        <dbReference type="ARBA" id="ARBA00022692"/>
    </source>
</evidence>
<protein>
    <submittedName>
        <fullName evidence="8">Ribonuclease BN</fullName>
    </submittedName>
</protein>
<dbReference type="PANTHER" id="PTHR30213">
    <property type="entry name" value="INNER MEMBRANE PROTEIN YHJD"/>
    <property type="match status" value="1"/>
</dbReference>
<feature type="transmembrane region" description="Helical" evidence="7">
    <location>
        <begin position="200"/>
        <end position="220"/>
    </location>
</feature>
<keyword evidence="2" id="KW-1003">Cell membrane</keyword>
<evidence type="ECO:0000256" key="4">
    <source>
        <dbReference type="ARBA" id="ARBA00022989"/>
    </source>
</evidence>
<evidence type="ECO:0000256" key="1">
    <source>
        <dbReference type="ARBA" id="ARBA00004651"/>
    </source>
</evidence>
<proteinExistence type="predicted"/>
<dbReference type="PANTHER" id="PTHR30213:SF1">
    <property type="entry name" value="INNER MEMBRANE PROTEIN YHJD"/>
    <property type="match status" value="1"/>
</dbReference>
<gene>
    <name evidence="8" type="ORF">C6V83_08280</name>
</gene>